<comment type="caution">
    <text evidence="2">The sequence shown here is derived from an EMBL/GenBank/DDBJ whole genome shotgun (WGS) entry which is preliminary data.</text>
</comment>
<evidence type="ECO:0000256" key="1">
    <source>
        <dbReference type="SAM" id="MobiDB-lite"/>
    </source>
</evidence>
<dbReference type="EMBL" id="WBMO01000005">
    <property type="protein sequence ID" value="MDV2478567.1"/>
    <property type="molecule type" value="Genomic_DNA"/>
</dbReference>
<proteinExistence type="predicted"/>
<keyword evidence="3" id="KW-1185">Reference proteome</keyword>
<organism evidence="2 3">
    <name type="scientific">Rhodococcus zopfii</name>
    <dbReference type="NCBI Taxonomy" id="43772"/>
    <lineage>
        <taxon>Bacteria</taxon>
        <taxon>Bacillati</taxon>
        <taxon>Actinomycetota</taxon>
        <taxon>Actinomycetes</taxon>
        <taxon>Mycobacteriales</taxon>
        <taxon>Nocardiaceae</taxon>
        <taxon>Rhodococcus</taxon>
    </lineage>
</organism>
<evidence type="ECO:0000313" key="2">
    <source>
        <dbReference type="EMBL" id="MDV2478567.1"/>
    </source>
</evidence>
<evidence type="ECO:0000313" key="3">
    <source>
        <dbReference type="Proteomes" id="UP001275440"/>
    </source>
</evidence>
<name>A0ABU3WXS9_9NOCA</name>
<sequence length="143" mass="15592">MRIELANVRTYPTGIAFDLVAHARSEQSAPLHQWVNLGPHVGTKRVGRIYLGLVLPDGSIVTNKKSLAGHAPENSDTTTPWLYGGPVHREPTRVAATYFLSPRPEPGESVAITLSYKEIGINSAAELVVDSERFAPVEQPHDD</sequence>
<feature type="region of interest" description="Disordered" evidence="1">
    <location>
        <begin position="66"/>
        <end position="86"/>
    </location>
</feature>
<protein>
    <submittedName>
        <fullName evidence="2">Uncharacterized protein</fullName>
    </submittedName>
</protein>
<gene>
    <name evidence="2" type="ORF">F8M49_29850</name>
</gene>
<dbReference type="Proteomes" id="UP001275440">
    <property type="component" value="Unassembled WGS sequence"/>
</dbReference>
<reference evidence="2 3" key="1">
    <citation type="submission" date="2019-10" db="EMBL/GenBank/DDBJ databases">
        <title>Draft Genome Assembly of Rhodococcus zopfii DSM44189.</title>
        <authorList>
            <person name="Sutton J.M."/>
            <person name="Akob D.M."/>
            <person name="Bushman T.J."/>
        </authorList>
    </citation>
    <scope>NUCLEOTIDE SEQUENCE [LARGE SCALE GENOMIC DNA]</scope>
    <source>
        <strain evidence="2 3">DSM 44189</strain>
    </source>
</reference>
<accession>A0ABU3WXS9</accession>